<dbReference type="EMBL" id="CM017706">
    <property type="protein sequence ID" value="TYG66346.1"/>
    <property type="molecule type" value="Genomic_DNA"/>
</dbReference>
<name>A0A5D2CEG9_GOSDA</name>
<evidence type="ECO:0000256" key="1">
    <source>
        <dbReference type="SAM" id="MobiDB-lite"/>
    </source>
</evidence>
<keyword evidence="3" id="KW-1185">Reference proteome</keyword>
<evidence type="ECO:0000313" key="2">
    <source>
        <dbReference type="EMBL" id="TYG66346.1"/>
    </source>
</evidence>
<accession>A0A5D2CEG9</accession>
<dbReference type="InterPro" id="IPR022251">
    <property type="entry name" value="DUF3774_wound-induced"/>
</dbReference>
<dbReference type="AlphaFoldDB" id="A0A5D2CEG9"/>
<dbReference type="Proteomes" id="UP000323506">
    <property type="component" value="Chromosome D06"/>
</dbReference>
<protein>
    <submittedName>
        <fullName evidence="2">Uncharacterized protein</fullName>
    </submittedName>
</protein>
<gene>
    <name evidence="2" type="ORF">ES288_D06G260400v1</name>
</gene>
<reference evidence="2 3" key="1">
    <citation type="submission" date="2019-06" db="EMBL/GenBank/DDBJ databases">
        <title>WGS assembly of Gossypium darwinii.</title>
        <authorList>
            <person name="Chen Z.J."/>
            <person name="Sreedasyam A."/>
            <person name="Ando A."/>
            <person name="Song Q."/>
            <person name="De L."/>
            <person name="Hulse-Kemp A."/>
            <person name="Ding M."/>
            <person name="Ye W."/>
            <person name="Kirkbride R."/>
            <person name="Jenkins J."/>
            <person name="Plott C."/>
            <person name="Lovell J."/>
            <person name="Lin Y.-M."/>
            <person name="Vaughn R."/>
            <person name="Liu B."/>
            <person name="Li W."/>
            <person name="Simpson S."/>
            <person name="Scheffler B."/>
            <person name="Saski C."/>
            <person name="Grover C."/>
            <person name="Hu G."/>
            <person name="Conover J."/>
            <person name="Carlson J."/>
            <person name="Shu S."/>
            <person name="Boston L."/>
            <person name="Williams M."/>
            <person name="Peterson D."/>
            <person name="Mcgee K."/>
            <person name="Jones D."/>
            <person name="Wendel J."/>
            <person name="Stelly D."/>
            <person name="Grimwood J."/>
            <person name="Schmutz J."/>
        </authorList>
    </citation>
    <scope>NUCLEOTIDE SEQUENCE [LARGE SCALE GENOMIC DNA]</scope>
    <source>
        <strain evidence="2">1808015.09</strain>
    </source>
</reference>
<feature type="region of interest" description="Disordered" evidence="1">
    <location>
        <begin position="1"/>
        <end position="48"/>
    </location>
</feature>
<sequence length="70" mass="7693">MEDQASKLKSNLSSLKNPSSPSSSSSSKQASHICRTLNHGVLSKTTNHEKLKQAEESLRTVMYLSCWGLN</sequence>
<proteinExistence type="predicted"/>
<organism evidence="2 3">
    <name type="scientific">Gossypium darwinii</name>
    <name type="common">Darwin's cotton</name>
    <name type="synonym">Gossypium barbadense var. darwinii</name>
    <dbReference type="NCBI Taxonomy" id="34276"/>
    <lineage>
        <taxon>Eukaryota</taxon>
        <taxon>Viridiplantae</taxon>
        <taxon>Streptophyta</taxon>
        <taxon>Embryophyta</taxon>
        <taxon>Tracheophyta</taxon>
        <taxon>Spermatophyta</taxon>
        <taxon>Magnoliopsida</taxon>
        <taxon>eudicotyledons</taxon>
        <taxon>Gunneridae</taxon>
        <taxon>Pentapetalae</taxon>
        <taxon>rosids</taxon>
        <taxon>malvids</taxon>
        <taxon>Malvales</taxon>
        <taxon>Malvaceae</taxon>
        <taxon>Malvoideae</taxon>
        <taxon>Gossypium</taxon>
    </lineage>
</organism>
<dbReference type="Pfam" id="PF12609">
    <property type="entry name" value="DUF3774"/>
    <property type="match status" value="1"/>
</dbReference>
<feature type="compositionally biased region" description="Low complexity" evidence="1">
    <location>
        <begin position="7"/>
        <end position="28"/>
    </location>
</feature>
<evidence type="ECO:0000313" key="3">
    <source>
        <dbReference type="Proteomes" id="UP000323506"/>
    </source>
</evidence>